<comment type="caution">
    <text evidence="2">The sequence shown here is derived from an EMBL/GenBank/DDBJ whole genome shotgun (WGS) entry which is preliminary data.</text>
</comment>
<dbReference type="SUPFAM" id="SSF53098">
    <property type="entry name" value="Ribonuclease H-like"/>
    <property type="match status" value="1"/>
</dbReference>
<dbReference type="InterPro" id="IPR036397">
    <property type="entry name" value="RNaseH_sf"/>
</dbReference>
<dbReference type="Proteomes" id="UP001153076">
    <property type="component" value="Unassembled WGS sequence"/>
</dbReference>
<feature type="domain" description="RNase H type-1" evidence="1">
    <location>
        <begin position="160"/>
        <end position="260"/>
    </location>
</feature>
<evidence type="ECO:0000259" key="1">
    <source>
        <dbReference type="Pfam" id="PF13456"/>
    </source>
</evidence>
<dbReference type="EMBL" id="JAKOGI010000679">
    <property type="protein sequence ID" value="KAJ8431611.1"/>
    <property type="molecule type" value="Genomic_DNA"/>
</dbReference>
<dbReference type="InterPro" id="IPR002156">
    <property type="entry name" value="RNaseH_domain"/>
</dbReference>
<reference evidence="2" key="1">
    <citation type="submission" date="2022-04" db="EMBL/GenBank/DDBJ databases">
        <title>Carnegiea gigantea Genome sequencing and assembly v2.</title>
        <authorList>
            <person name="Copetti D."/>
            <person name="Sanderson M.J."/>
            <person name="Burquez A."/>
            <person name="Wojciechowski M.F."/>
        </authorList>
    </citation>
    <scope>NUCLEOTIDE SEQUENCE</scope>
    <source>
        <strain evidence="2">SGP5-SGP5p</strain>
        <tissue evidence="2">Aerial part</tissue>
    </source>
</reference>
<dbReference type="InterPro" id="IPR052929">
    <property type="entry name" value="RNase_H-like_EbsB-rel"/>
</dbReference>
<dbReference type="Gene3D" id="3.30.420.10">
    <property type="entry name" value="Ribonuclease H-like superfamily/Ribonuclease H"/>
    <property type="match status" value="1"/>
</dbReference>
<proteinExistence type="predicted"/>
<dbReference type="PANTHER" id="PTHR47074">
    <property type="entry name" value="BNAC02G40300D PROTEIN"/>
    <property type="match status" value="1"/>
</dbReference>
<dbReference type="AlphaFoldDB" id="A0A9Q1Q821"/>
<sequence>MNLVKQCLNPAQANKVPNIPLGNAHDEDKLIWSRTESCTFTVKSAILLTKEMALKPKTTDKVNCSGRRERDFRTWSHSLAEKFDGDECGLLVSLIWGLWSVRNKWAFERKWEEEGHALTRYVDEWRAYVDALEMKAKSSKKDNEEESGWTPPGRGVCKINMDAAVGRDKKRGVGVVARNEKGELLLSACSKVTTNWDVETCTAFAVYQGLRICRGEGITNIMLETYSILVANALNGRGRRETYASNFVIAALDIASSVQTGRVETSTGKRSIHMYHVQL</sequence>
<keyword evidence="3" id="KW-1185">Reference proteome</keyword>
<dbReference type="PANTHER" id="PTHR47074:SF48">
    <property type="entry name" value="POLYNUCLEOTIDYL TRANSFERASE, RIBONUCLEASE H-LIKE SUPERFAMILY PROTEIN"/>
    <property type="match status" value="1"/>
</dbReference>
<dbReference type="InterPro" id="IPR012337">
    <property type="entry name" value="RNaseH-like_sf"/>
</dbReference>
<evidence type="ECO:0000313" key="2">
    <source>
        <dbReference type="EMBL" id="KAJ8431611.1"/>
    </source>
</evidence>
<gene>
    <name evidence="2" type="ORF">Cgig2_001088</name>
</gene>
<protein>
    <recommendedName>
        <fullName evidence="1">RNase H type-1 domain-containing protein</fullName>
    </recommendedName>
</protein>
<evidence type="ECO:0000313" key="3">
    <source>
        <dbReference type="Proteomes" id="UP001153076"/>
    </source>
</evidence>
<dbReference type="Pfam" id="PF13456">
    <property type="entry name" value="RVT_3"/>
    <property type="match status" value="1"/>
</dbReference>
<name>A0A9Q1Q821_9CARY</name>
<accession>A0A9Q1Q821</accession>
<dbReference type="GO" id="GO:0003676">
    <property type="term" value="F:nucleic acid binding"/>
    <property type="evidence" value="ECO:0007669"/>
    <property type="project" value="InterPro"/>
</dbReference>
<dbReference type="GO" id="GO:0004523">
    <property type="term" value="F:RNA-DNA hybrid ribonuclease activity"/>
    <property type="evidence" value="ECO:0007669"/>
    <property type="project" value="InterPro"/>
</dbReference>
<organism evidence="2 3">
    <name type="scientific">Carnegiea gigantea</name>
    <dbReference type="NCBI Taxonomy" id="171969"/>
    <lineage>
        <taxon>Eukaryota</taxon>
        <taxon>Viridiplantae</taxon>
        <taxon>Streptophyta</taxon>
        <taxon>Embryophyta</taxon>
        <taxon>Tracheophyta</taxon>
        <taxon>Spermatophyta</taxon>
        <taxon>Magnoliopsida</taxon>
        <taxon>eudicotyledons</taxon>
        <taxon>Gunneridae</taxon>
        <taxon>Pentapetalae</taxon>
        <taxon>Caryophyllales</taxon>
        <taxon>Cactineae</taxon>
        <taxon>Cactaceae</taxon>
        <taxon>Cactoideae</taxon>
        <taxon>Echinocereeae</taxon>
        <taxon>Carnegiea</taxon>
    </lineage>
</organism>